<dbReference type="RefSeq" id="WP_379738936.1">
    <property type="nucleotide sequence ID" value="NZ_JBHSVN010000001.1"/>
</dbReference>
<comment type="caution">
    <text evidence="2">The sequence shown here is derived from an EMBL/GenBank/DDBJ whole genome shotgun (WGS) entry which is preliminary data.</text>
</comment>
<proteinExistence type="predicted"/>
<name>A0ABD5UNY9_9EURY</name>
<keyword evidence="1" id="KW-0472">Membrane</keyword>
<feature type="transmembrane region" description="Helical" evidence="1">
    <location>
        <begin position="88"/>
        <end position="106"/>
    </location>
</feature>
<feature type="transmembrane region" description="Helical" evidence="1">
    <location>
        <begin position="12"/>
        <end position="36"/>
    </location>
</feature>
<sequence>MDIVPASVWTLHVAFAALWTGSVLFVTATVIPAGAAGDVGAEALSAIVGRLRTFTRVSALVLFLTGGHMAGTTYTVERLTGTGRGHLVLSMLVLWLVLAGIVEAGSGKLLSGLDAGKLREPVRESRTLFRAAAAVSVLLLITGGVLASNVVA</sequence>
<feature type="transmembrane region" description="Helical" evidence="1">
    <location>
        <begin position="57"/>
        <end position="76"/>
    </location>
</feature>
<dbReference type="Proteomes" id="UP001596296">
    <property type="component" value="Unassembled WGS sequence"/>
</dbReference>
<dbReference type="EMBL" id="JBHSXL010000001">
    <property type="protein sequence ID" value="MFC6891144.1"/>
    <property type="molecule type" value="Genomic_DNA"/>
</dbReference>
<organism evidence="2 3">
    <name type="scientific">Halopenitus salinus</name>
    <dbReference type="NCBI Taxonomy" id="1198295"/>
    <lineage>
        <taxon>Archaea</taxon>
        <taxon>Methanobacteriati</taxon>
        <taxon>Methanobacteriota</taxon>
        <taxon>Stenosarchaea group</taxon>
        <taxon>Halobacteria</taxon>
        <taxon>Halobacteriales</taxon>
        <taxon>Haloferacaceae</taxon>
        <taxon>Halopenitus</taxon>
    </lineage>
</organism>
<protein>
    <submittedName>
        <fullName evidence="2">Transporter</fullName>
    </submittedName>
</protein>
<feature type="transmembrane region" description="Helical" evidence="1">
    <location>
        <begin position="127"/>
        <end position="147"/>
    </location>
</feature>
<dbReference type="AlphaFoldDB" id="A0ABD5UNY9"/>
<reference evidence="2 3" key="1">
    <citation type="journal article" date="2019" name="Int. J. Syst. Evol. Microbiol.">
        <title>The Global Catalogue of Microorganisms (GCM) 10K type strain sequencing project: providing services to taxonomists for standard genome sequencing and annotation.</title>
        <authorList>
            <consortium name="The Broad Institute Genomics Platform"/>
            <consortium name="The Broad Institute Genome Sequencing Center for Infectious Disease"/>
            <person name="Wu L."/>
            <person name="Ma J."/>
        </authorList>
    </citation>
    <scope>NUCLEOTIDE SEQUENCE [LARGE SCALE GENOMIC DNA]</scope>
    <source>
        <strain evidence="2 3">SKJ47</strain>
    </source>
</reference>
<keyword evidence="1" id="KW-1133">Transmembrane helix</keyword>
<evidence type="ECO:0000313" key="2">
    <source>
        <dbReference type="EMBL" id="MFC6891144.1"/>
    </source>
</evidence>
<evidence type="ECO:0000313" key="3">
    <source>
        <dbReference type="Proteomes" id="UP001596296"/>
    </source>
</evidence>
<evidence type="ECO:0000256" key="1">
    <source>
        <dbReference type="SAM" id="Phobius"/>
    </source>
</evidence>
<keyword evidence="1" id="KW-0812">Transmembrane</keyword>
<keyword evidence="3" id="KW-1185">Reference proteome</keyword>
<gene>
    <name evidence="2" type="ORF">ACFQE9_00645</name>
</gene>
<accession>A0ABD5UNY9</accession>